<dbReference type="PROSITE" id="PS51257">
    <property type="entry name" value="PROKAR_LIPOPROTEIN"/>
    <property type="match status" value="1"/>
</dbReference>
<name>A0A3S4T996_9BACT</name>
<reference evidence="1 2" key="1">
    <citation type="submission" date="2018-12" db="EMBL/GenBank/DDBJ databases">
        <authorList>
            <consortium name="Pathogen Informatics"/>
        </authorList>
    </citation>
    <scope>NUCLEOTIDE SEQUENCE [LARGE SCALE GENOMIC DNA]</scope>
    <source>
        <strain evidence="1 2">NCTC13071</strain>
    </source>
</reference>
<dbReference type="Proteomes" id="UP000274578">
    <property type="component" value="Chromosome 1"/>
</dbReference>
<gene>
    <name evidence="1" type="ORF">NCTC13071_00175</name>
</gene>
<sequence length="325" mass="37553">MKKIKFFGLCFVFTCLLVGCQSPVIRQEVERIIQRIGRSYTPGAVGYEGRITHQDEWIEALGDVATSDELYQLAAADSVPMTRLAAFIALMKQRPDIAKNLALMDIQSRACVPALYGCDSYMESLANLRIEILQQEGRNYGLTKADSLAIDSCVLFTPHAKYLGYLTQLLMKLPPHPQYYTRVKALFLNDHYIEALVTLARYRKPEDVQYVLDALHGKVKDPIDVDAYWAEYERIRVSKLSLREKIECWVHPKKPLNEEIRRLKDEFNIHACWQYIPEEDGYNDAEWVKAIALQCVYENPDEPAFKPYLRAAEAYHREQLSYDED</sequence>
<dbReference type="EMBL" id="LR134384">
    <property type="protein sequence ID" value="VEH14208.1"/>
    <property type="molecule type" value="Genomic_DNA"/>
</dbReference>
<proteinExistence type="predicted"/>
<dbReference type="KEGG" id="poc:NCTC13071_00175"/>
<accession>A0A3S4T996</accession>
<organism evidence="1 2">
    <name type="scientific">Segatella oris</name>
    <dbReference type="NCBI Taxonomy" id="28135"/>
    <lineage>
        <taxon>Bacteria</taxon>
        <taxon>Pseudomonadati</taxon>
        <taxon>Bacteroidota</taxon>
        <taxon>Bacteroidia</taxon>
        <taxon>Bacteroidales</taxon>
        <taxon>Prevotellaceae</taxon>
        <taxon>Segatella</taxon>
    </lineage>
</organism>
<dbReference type="RefSeq" id="WP_018919346.1">
    <property type="nucleotide sequence ID" value="NZ_LR134384.1"/>
</dbReference>
<protein>
    <recommendedName>
        <fullName evidence="3">Lipoprotein</fullName>
    </recommendedName>
</protein>
<evidence type="ECO:0000313" key="2">
    <source>
        <dbReference type="Proteomes" id="UP000274578"/>
    </source>
</evidence>
<evidence type="ECO:0008006" key="3">
    <source>
        <dbReference type="Google" id="ProtNLM"/>
    </source>
</evidence>
<evidence type="ECO:0000313" key="1">
    <source>
        <dbReference type="EMBL" id="VEH14208.1"/>
    </source>
</evidence>
<dbReference type="AlphaFoldDB" id="A0A3S4T996"/>
<dbReference type="GeneID" id="85011101"/>